<organism evidence="2 3">
    <name type="scientific">Methylobacterium soli</name>
    <dbReference type="NCBI Taxonomy" id="553447"/>
    <lineage>
        <taxon>Bacteria</taxon>
        <taxon>Pseudomonadati</taxon>
        <taxon>Pseudomonadota</taxon>
        <taxon>Alphaproteobacteria</taxon>
        <taxon>Hyphomicrobiales</taxon>
        <taxon>Methylobacteriaceae</taxon>
        <taxon>Methylobacterium</taxon>
    </lineage>
</organism>
<dbReference type="OrthoDB" id="9813425at2"/>
<dbReference type="Proteomes" id="UP000474159">
    <property type="component" value="Unassembled WGS sequence"/>
</dbReference>
<gene>
    <name evidence="2" type="ORF">F6X53_22070</name>
</gene>
<sequence length="265" mass="28482">MIRLLTYNIRHCLGTDGQVAPERIAEVIAACEADVVALQEVDVGRARTGGIDQAEEIARLLGLHHHFHPALHQAGERYGDAILTPHRSRVVRAGALPGLARRPGLEPRGAIWAEVEIGGVMLQVVNTHLGLLGRERVAQVNALLGADWFGHPACRAPYLLMGDLNATLWSRAYRRLAGRLTDVRRIGQTGSGRATFPTHFPLLRLDHVFVGSGIGVGRVQIVRSRLARIASDHLPLLAEIDIGAECPAEAAEAAEPAGLLVGKIG</sequence>
<dbReference type="GO" id="GO:0003824">
    <property type="term" value="F:catalytic activity"/>
    <property type="evidence" value="ECO:0007669"/>
    <property type="project" value="InterPro"/>
</dbReference>
<proteinExistence type="predicted"/>
<evidence type="ECO:0000259" key="1">
    <source>
        <dbReference type="Pfam" id="PF03372"/>
    </source>
</evidence>
<name>A0A6L3SX57_9HYPH</name>
<evidence type="ECO:0000313" key="3">
    <source>
        <dbReference type="Proteomes" id="UP000474159"/>
    </source>
</evidence>
<dbReference type="RefSeq" id="WP_151002513.1">
    <property type="nucleotide sequence ID" value="NZ_BPQY01000432.1"/>
</dbReference>
<dbReference type="Pfam" id="PF03372">
    <property type="entry name" value="Exo_endo_phos"/>
    <property type="match status" value="1"/>
</dbReference>
<dbReference type="Gene3D" id="3.60.10.10">
    <property type="entry name" value="Endonuclease/exonuclease/phosphatase"/>
    <property type="match status" value="1"/>
</dbReference>
<feature type="domain" description="Endonuclease/exonuclease/phosphatase" evidence="1">
    <location>
        <begin position="5"/>
        <end position="233"/>
    </location>
</feature>
<keyword evidence="3" id="KW-1185">Reference proteome</keyword>
<reference evidence="2 3" key="1">
    <citation type="submission" date="2019-09" db="EMBL/GenBank/DDBJ databases">
        <title>YIM 48816 draft genome.</title>
        <authorList>
            <person name="Jiang L."/>
        </authorList>
    </citation>
    <scope>NUCLEOTIDE SEQUENCE [LARGE SCALE GENOMIC DNA]</scope>
    <source>
        <strain evidence="2 3">YIM 48816</strain>
    </source>
</reference>
<dbReference type="SUPFAM" id="SSF56219">
    <property type="entry name" value="DNase I-like"/>
    <property type="match status" value="1"/>
</dbReference>
<accession>A0A6L3SX57</accession>
<protein>
    <submittedName>
        <fullName evidence="2">EEP domain-containing protein</fullName>
    </submittedName>
</protein>
<dbReference type="EMBL" id="VZZK01000027">
    <property type="protein sequence ID" value="KAB1076775.1"/>
    <property type="molecule type" value="Genomic_DNA"/>
</dbReference>
<dbReference type="PANTHER" id="PTHR14859">
    <property type="entry name" value="CALCOFLUOR WHITE HYPERSENSITIVE PROTEIN PRECURSOR"/>
    <property type="match status" value="1"/>
</dbReference>
<comment type="caution">
    <text evidence="2">The sequence shown here is derived from an EMBL/GenBank/DDBJ whole genome shotgun (WGS) entry which is preliminary data.</text>
</comment>
<dbReference type="GO" id="GO:0016020">
    <property type="term" value="C:membrane"/>
    <property type="evidence" value="ECO:0007669"/>
    <property type="project" value="GOC"/>
</dbReference>
<dbReference type="AlphaFoldDB" id="A0A6L3SX57"/>
<dbReference type="InterPro" id="IPR036691">
    <property type="entry name" value="Endo/exonu/phosph_ase_sf"/>
</dbReference>
<evidence type="ECO:0000313" key="2">
    <source>
        <dbReference type="EMBL" id="KAB1076775.1"/>
    </source>
</evidence>
<dbReference type="GO" id="GO:0006506">
    <property type="term" value="P:GPI anchor biosynthetic process"/>
    <property type="evidence" value="ECO:0007669"/>
    <property type="project" value="TreeGrafter"/>
</dbReference>
<dbReference type="PANTHER" id="PTHR14859:SF15">
    <property type="entry name" value="ENDONUCLEASE_EXONUCLEASE_PHOSPHATASE DOMAIN-CONTAINING PROTEIN"/>
    <property type="match status" value="1"/>
</dbReference>
<dbReference type="InterPro" id="IPR051916">
    <property type="entry name" value="GPI-anchor_lipid_remodeler"/>
</dbReference>
<dbReference type="InterPro" id="IPR005135">
    <property type="entry name" value="Endo/exonuclease/phosphatase"/>
</dbReference>